<dbReference type="CDD" id="cd05013">
    <property type="entry name" value="SIS_RpiR"/>
    <property type="match status" value="1"/>
</dbReference>
<dbReference type="SUPFAM" id="SSF53697">
    <property type="entry name" value="SIS domain"/>
    <property type="match status" value="1"/>
</dbReference>
<dbReference type="InterPro" id="IPR009057">
    <property type="entry name" value="Homeodomain-like_sf"/>
</dbReference>
<dbReference type="SUPFAM" id="SSF46689">
    <property type="entry name" value="Homeodomain-like"/>
    <property type="match status" value="1"/>
</dbReference>
<feature type="domain" description="HTH rpiR-type" evidence="5">
    <location>
        <begin position="8"/>
        <end position="84"/>
    </location>
</feature>
<dbReference type="EMBL" id="JBBKZS010000017">
    <property type="protein sequence ID" value="MEJ8858550.1"/>
    <property type="molecule type" value="Genomic_DNA"/>
</dbReference>
<dbReference type="InterPro" id="IPR000281">
    <property type="entry name" value="HTH_RpiR"/>
</dbReference>
<dbReference type="InterPro" id="IPR047640">
    <property type="entry name" value="RpiR-like"/>
</dbReference>
<dbReference type="Proteomes" id="UP001367030">
    <property type="component" value="Unassembled WGS sequence"/>
</dbReference>
<keyword evidence="2" id="KW-0238">DNA-binding</keyword>
<organism evidence="7 8">
    <name type="scientific">Variovorax robiniae</name>
    <dbReference type="NCBI Taxonomy" id="1836199"/>
    <lineage>
        <taxon>Bacteria</taxon>
        <taxon>Pseudomonadati</taxon>
        <taxon>Pseudomonadota</taxon>
        <taxon>Betaproteobacteria</taxon>
        <taxon>Burkholderiales</taxon>
        <taxon>Comamonadaceae</taxon>
        <taxon>Variovorax</taxon>
    </lineage>
</organism>
<dbReference type="InterPro" id="IPR046348">
    <property type="entry name" value="SIS_dom_sf"/>
</dbReference>
<comment type="caution">
    <text evidence="7">The sequence shown here is derived from an EMBL/GenBank/DDBJ whole genome shotgun (WGS) entry which is preliminary data.</text>
</comment>
<dbReference type="Pfam" id="PF01418">
    <property type="entry name" value="HTH_6"/>
    <property type="match status" value="1"/>
</dbReference>
<name>A0ABU8XFD4_9BURK</name>
<proteinExistence type="predicted"/>
<protein>
    <submittedName>
        <fullName evidence="7">MurR/RpiR family transcriptional regulator</fullName>
    </submittedName>
</protein>
<sequence>MNTKLQHTGVLNVIRLAQGQLNPALQRIAAYVLKNPEIVKTQSIKDLALACDVSESTITRFVRAIDVPSYQQLKIGVAEALSSHPVASAATKDKDAFVYDDIGPADTSGQILKKIVYRNLSTIEDTAARLDLPLLEKAAAAIDKCDLLAFFAMGSSTLAAESAVMRFMRVGKRCMFFNDQGVQQISAATLGKQSVAVAVSNSGRTVAIVDSLRQARQAGATTIAITSFADSPITQAADMVLLTTANDASSGSAAYQESMLAKVAQLLVVDVLYSRYAVKHIKQSIQKIKDTNVVIESTRHR</sequence>
<evidence type="ECO:0000313" key="7">
    <source>
        <dbReference type="EMBL" id="MEJ8858550.1"/>
    </source>
</evidence>
<evidence type="ECO:0000259" key="5">
    <source>
        <dbReference type="PROSITE" id="PS51071"/>
    </source>
</evidence>
<evidence type="ECO:0000256" key="3">
    <source>
        <dbReference type="ARBA" id="ARBA00023152"/>
    </source>
</evidence>
<dbReference type="RefSeq" id="WP_340338607.1">
    <property type="nucleotide sequence ID" value="NZ_JBBKZS010000017.1"/>
</dbReference>
<dbReference type="InterPro" id="IPR001347">
    <property type="entry name" value="SIS_dom"/>
</dbReference>
<dbReference type="Pfam" id="PF01380">
    <property type="entry name" value="SIS"/>
    <property type="match status" value="1"/>
</dbReference>
<accession>A0ABU8XFD4</accession>
<dbReference type="PROSITE" id="PS51071">
    <property type="entry name" value="HTH_RPIR"/>
    <property type="match status" value="1"/>
</dbReference>
<keyword evidence="3" id="KW-0324">Glycolysis</keyword>
<dbReference type="InterPro" id="IPR035472">
    <property type="entry name" value="RpiR-like_SIS"/>
</dbReference>
<keyword evidence="1" id="KW-0805">Transcription regulation</keyword>
<dbReference type="PANTHER" id="PTHR30514:SF1">
    <property type="entry name" value="HTH-TYPE TRANSCRIPTIONAL REGULATOR HEXR-RELATED"/>
    <property type="match status" value="1"/>
</dbReference>
<dbReference type="PANTHER" id="PTHR30514">
    <property type="entry name" value="GLUCOKINASE"/>
    <property type="match status" value="1"/>
</dbReference>
<dbReference type="PROSITE" id="PS51464">
    <property type="entry name" value="SIS"/>
    <property type="match status" value="1"/>
</dbReference>
<evidence type="ECO:0000256" key="4">
    <source>
        <dbReference type="ARBA" id="ARBA00023163"/>
    </source>
</evidence>
<reference evidence="7 8" key="1">
    <citation type="submission" date="2024-03" db="EMBL/GenBank/DDBJ databases">
        <title>Novel species of the genus Variovorax.</title>
        <authorList>
            <person name="Liu Q."/>
            <person name="Xin Y.-H."/>
        </authorList>
    </citation>
    <scope>NUCLEOTIDE SEQUENCE [LARGE SCALE GENOMIC DNA]</scope>
    <source>
        <strain evidence="7 8">KACC 18901</strain>
    </source>
</reference>
<keyword evidence="4" id="KW-0804">Transcription</keyword>
<evidence type="ECO:0000313" key="8">
    <source>
        <dbReference type="Proteomes" id="UP001367030"/>
    </source>
</evidence>
<feature type="domain" description="SIS" evidence="6">
    <location>
        <begin position="138"/>
        <end position="282"/>
    </location>
</feature>
<keyword evidence="8" id="KW-1185">Reference proteome</keyword>
<evidence type="ECO:0000256" key="1">
    <source>
        <dbReference type="ARBA" id="ARBA00023015"/>
    </source>
</evidence>
<gene>
    <name evidence="7" type="ORF">WKW79_28535</name>
</gene>
<dbReference type="Gene3D" id="1.10.10.10">
    <property type="entry name" value="Winged helix-like DNA-binding domain superfamily/Winged helix DNA-binding domain"/>
    <property type="match status" value="1"/>
</dbReference>
<evidence type="ECO:0000259" key="6">
    <source>
        <dbReference type="PROSITE" id="PS51464"/>
    </source>
</evidence>
<evidence type="ECO:0000256" key="2">
    <source>
        <dbReference type="ARBA" id="ARBA00023125"/>
    </source>
</evidence>
<dbReference type="InterPro" id="IPR036388">
    <property type="entry name" value="WH-like_DNA-bd_sf"/>
</dbReference>
<dbReference type="Gene3D" id="3.40.50.10490">
    <property type="entry name" value="Glucose-6-phosphate isomerase like protein, domain 1"/>
    <property type="match status" value="1"/>
</dbReference>